<dbReference type="AlphaFoldDB" id="A0A8J7Z6M5"/>
<protein>
    <submittedName>
        <fullName evidence="1">Uncharacterized protein</fullName>
    </submittedName>
</protein>
<accession>A0A8J7Z6M5</accession>
<dbReference type="RefSeq" id="WP_162421948.1">
    <property type="nucleotide sequence ID" value="NZ_WVIE01000003.1"/>
</dbReference>
<name>A0A8J7Z6M5_9CYAN</name>
<reference evidence="1" key="1">
    <citation type="submission" date="2019-12" db="EMBL/GenBank/DDBJ databases">
        <title>High-Quality draft genome sequences of three cyanobacteria isolated from the limestone walls of the Old Cathedral of Coimbra.</title>
        <authorList>
            <person name="Tiago I."/>
            <person name="Soares F."/>
            <person name="Portugal A."/>
        </authorList>
    </citation>
    <scope>NUCLEOTIDE SEQUENCE</scope>
    <source>
        <strain evidence="1">A</strain>
    </source>
</reference>
<sequence>MSYDPLVEYDESTDPYYATRQFLDPQYRYLPTEEVESLLIETFPDLSPEEAESFFRNIGRSLGKVGREIGRRAPGIVSGAVTGATTGAALGPFGALGGAIAGGTLGGVTYRPQPGTSATNIARQVGGQALGALGRRGGTAGLIGQVGQTAMGALSRGQHGARGQLAALLAQPQTQQAVLNALAGNAGSRSVRVGNQSLPIQSILAALGTLATRVAEEYEMVGERIDTLSSESVFDPANPDEQSSYILETLYQANESLFIEDDEAFYDDETFDDETFDDEDDERYNDYDEVVEFDESFYEMLDDFEYAEA</sequence>
<comment type="caution">
    <text evidence="1">The sequence shown here is derived from an EMBL/GenBank/DDBJ whole genome shotgun (WGS) entry which is preliminary data.</text>
</comment>
<keyword evidence="2" id="KW-1185">Reference proteome</keyword>
<evidence type="ECO:0000313" key="2">
    <source>
        <dbReference type="Proteomes" id="UP000646053"/>
    </source>
</evidence>
<evidence type="ECO:0000313" key="1">
    <source>
        <dbReference type="EMBL" id="NDJ16440.1"/>
    </source>
</evidence>
<dbReference type="EMBL" id="WVIE01000003">
    <property type="protein sequence ID" value="NDJ16440.1"/>
    <property type="molecule type" value="Genomic_DNA"/>
</dbReference>
<proteinExistence type="predicted"/>
<dbReference type="Proteomes" id="UP000646053">
    <property type="component" value="Unassembled WGS sequence"/>
</dbReference>
<gene>
    <name evidence="1" type="ORF">GS601_03890</name>
</gene>
<organism evidence="1 2">
    <name type="scientific">Myxacorys almedinensis A</name>
    <dbReference type="NCBI Taxonomy" id="2690445"/>
    <lineage>
        <taxon>Bacteria</taxon>
        <taxon>Bacillati</taxon>
        <taxon>Cyanobacteriota</taxon>
        <taxon>Cyanophyceae</taxon>
        <taxon>Leptolyngbyales</taxon>
        <taxon>Leptolyngbyaceae</taxon>
        <taxon>Myxacorys</taxon>
        <taxon>Myxacorys almedinensis</taxon>
    </lineage>
</organism>